<dbReference type="GO" id="GO:0004527">
    <property type="term" value="F:exonuclease activity"/>
    <property type="evidence" value="ECO:0007669"/>
    <property type="project" value="UniProtKB-KW"/>
</dbReference>
<dbReference type="Gene3D" id="3.90.320.10">
    <property type="match status" value="1"/>
</dbReference>
<gene>
    <name evidence="1" type="ORF">CPIN18021_0341</name>
</gene>
<keyword evidence="1" id="KW-0269">Exonuclease</keyword>
<dbReference type="InterPro" id="IPR024432">
    <property type="entry name" value="Put_RecE_PDDEXK-like_dom"/>
</dbReference>
<accession>A0A1S6U6V5</accession>
<sequence length="264" mass="30579">MTNAEYHARPEISKSDLDLLAKSPYHFKNKDKFRTETKSLLLGSLVHKLVLEPNDLYNEFAIEPDCDKRTKAGKEIYQEFLEENQDKSIVEVSVFDEAKQIADSVLYMRESGLFLKDGLAEQSYFAEIEGVKVKCRPDFYNEKLGIAIDLKTTSDASALGFAKSVANFNYHIQASFYSDILRANGKEVNNFLFIAVETKAPYMVGFYELDEVALQKGREDYLKLLELYKNCKQRNEWWGYAKYEDDKVSHIQTISLPSWKFYEK</sequence>
<dbReference type="Pfam" id="PF12684">
    <property type="entry name" value="DUF3799"/>
    <property type="match status" value="1"/>
</dbReference>
<dbReference type="InterPro" id="IPR011604">
    <property type="entry name" value="PDDEXK-like_dom_sf"/>
</dbReference>
<name>A0A1S6U6V5_9BACT</name>
<keyword evidence="1" id="KW-0540">Nuclease</keyword>
<dbReference type="KEGG" id="cpin:CPIN18020_0340"/>
<dbReference type="Proteomes" id="UP000190868">
    <property type="component" value="Chromosome"/>
</dbReference>
<keyword evidence="2" id="KW-1185">Reference proteome</keyword>
<dbReference type="GeneID" id="56565978"/>
<dbReference type="EMBL" id="CP017258">
    <property type="protein sequence ID" value="AQW87187.1"/>
    <property type="molecule type" value="Genomic_DNA"/>
</dbReference>
<reference evidence="2" key="1">
    <citation type="submission" date="2016-09" db="EMBL/GenBank/DDBJ databases">
        <title>Comparative genomics of the Campylobacter concisus group.</title>
        <authorList>
            <person name="Miller W.G."/>
            <person name="Yee E."/>
            <person name="Chapman M.H."/>
            <person name="Huynh S."/>
            <person name="Bono J.L."/>
            <person name="On S.L.W."/>
            <person name="StLeger J."/>
            <person name="Foster G."/>
            <person name="Parker C.T."/>
        </authorList>
    </citation>
    <scope>NUCLEOTIDE SEQUENCE [LARGE SCALE GENOMIC DNA]</scope>
    <source>
        <strain evidence="2">RM18021</strain>
    </source>
</reference>
<organism evidence="1 2">
    <name type="scientific">Campylobacter pinnipediorum subsp. caledonicus</name>
    <dbReference type="NCBI Taxonomy" id="1874362"/>
    <lineage>
        <taxon>Bacteria</taxon>
        <taxon>Pseudomonadati</taxon>
        <taxon>Campylobacterota</taxon>
        <taxon>Epsilonproteobacteria</taxon>
        <taxon>Campylobacterales</taxon>
        <taxon>Campylobacteraceae</taxon>
        <taxon>Campylobacter</taxon>
    </lineage>
</organism>
<evidence type="ECO:0000313" key="2">
    <source>
        <dbReference type="Proteomes" id="UP000190868"/>
    </source>
</evidence>
<proteinExistence type="predicted"/>
<keyword evidence="1" id="KW-0378">Hydrolase</keyword>
<protein>
    <submittedName>
        <fullName evidence="1">Putative exonuclease VIII</fullName>
    </submittedName>
</protein>
<dbReference type="AlphaFoldDB" id="A0A1S6U6V5"/>
<dbReference type="RefSeq" id="WP_078422892.1">
    <property type="nucleotide sequence ID" value="NZ_CP017018.1"/>
</dbReference>
<evidence type="ECO:0000313" key="1">
    <source>
        <dbReference type="EMBL" id="AQW87187.1"/>
    </source>
</evidence>